<dbReference type="EMBL" id="QZDT01000009">
    <property type="protein sequence ID" value="NBJ92574.1"/>
    <property type="molecule type" value="Genomic_DNA"/>
</dbReference>
<dbReference type="RefSeq" id="WP_160559665.1">
    <property type="nucleotide sequence ID" value="NZ_QZDT01000009.1"/>
</dbReference>
<dbReference type="Proteomes" id="UP001154420">
    <property type="component" value="Unassembled WGS sequence"/>
</dbReference>
<evidence type="ECO:0000313" key="1">
    <source>
        <dbReference type="EMBL" id="NBJ92574.1"/>
    </source>
</evidence>
<sequence>MNADPQILQMKYTDVVKNFAERMRLTLDEALKFFYHSEVYQLMKDGISDMHCMSVAYLVEDLKTEYQEKLQTIGSMED</sequence>
<organism evidence="1 2">
    <name type="scientific">Parablautia muri</name>
    <dbReference type="NCBI Taxonomy" id="2320879"/>
    <lineage>
        <taxon>Bacteria</taxon>
        <taxon>Bacillati</taxon>
        <taxon>Bacillota</taxon>
        <taxon>Clostridia</taxon>
        <taxon>Lachnospirales</taxon>
        <taxon>Lachnospiraceae</taxon>
        <taxon>Parablautia</taxon>
    </lineage>
</organism>
<gene>
    <name evidence="1" type="ORF">D5281_08180</name>
</gene>
<proteinExistence type="predicted"/>
<keyword evidence="2" id="KW-1185">Reference proteome</keyword>
<accession>A0A9X5GRQ3</accession>
<protein>
    <submittedName>
        <fullName evidence="1">DUF3791 domain-containing protein</fullName>
    </submittedName>
</protein>
<name>A0A9X5GRQ3_9FIRM</name>
<dbReference type="OrthoDB" id="1080189at2"/>
<dbReference type="AlphaFoldDB" id="A0A9X5GRQ3"/>
<evidence type="ECO:0000313" key="2">
    <source>
        <dbReference type="Proteomes" id="UP001154420"/>
    </source>
</evidence>
<comment type="caution">
    <text evidence="1">The sequence shown here is derived from an EMBL/GenBank/DDBJ whole genome shotgun (WGS) entry which is preliminary data.</text>
</comment>
<reference evidence="1" key="1">
    <citation type="submission" date="2018-09" db="EMBL/GenBank/DDBJ databases">
        <title>Murine metabolic-syndrome-specific gut microbial biobank.</title>
        <authorList>
            <person name="Liu C."/>
        </authorList>
    </citation>
    <scope>NUCLEOTIDE SEQUENCE</scope>
    <source>
        <strain evidence="1">D42-62</strain>
    </source>
</reference>